<feature type="transmembrane region" description="Helical" evidence="1">
    <location>
        <begin position="418"/>
        <end position="438"/>
    </location>
</feature>
<dbReference type="eggNOG" id="arCOG13409">
    <property type="taxonomic scope" value="Archaea"/>
</dbReference>
<evidence type="ECO:0000256" key="1">
    <source>
        <dbReference type="SAM" id="Phobius"/>
    </source>
</evidence>
<dbReference type="EnsemblBacteria" id="CAI48449">
    <property type="protein sequence ID" value="CAI48449"/>
    <property type="gene ID" value="NP_0716A"/>
</dbReference>
<gene>
    <name evidence="2" type="ordered locus">NP_0716A</name>
</gene>
<evidence type="ECO:0000313" key="2">
    <source>
        <dbReference type="EMBL" id="CAI48449.2"/>
    </source>
</evidence>
<organism evidence="2 3">
    <name type="scientific">Natronomonas pharaonis (strain ATCC 35678 / DSM 2160 / CIP 103997 / JCM 8858 / NBRC 14720 / NCIMB 2260 / Gabara)</name>
    <name type="common">Halobacterium pharaonis</name>
    <dbReference type="NCBI Taxonomy" id="348780"/>
    <lineage>
        <taxon>Archaea</taxon>
        <taxon>Methanobacteriati</taxon>
        <taxon>Methanobacteriota</taxon>
        <taxon>Stenosarchaea group</taxon>
        <taxon>Halobacteria</taxon>
        <taxon>Halobacteriales</taxon>
        <taxon>Natronomonadaceae</taxon>
        <taxon>Natronomonas</taxon>
    </lineage>
</organism>
<accession>A0A1U7EU35</accession>
<dbReference type="GeneID" id="3700940"/>
<sequence>MSPLADTAATAADTVATAADAFEWRLLLIPLITGLIGYVTNWVAIRLLFQPVSFIGVRVPGVKSLAPILPRKLRQIPGVVEGRLGWQGIIPSRSARMGSIAAEKGVAKIASEREFYETFDPERITNHIVAHSDDEIRQLTDDILREEYPQLWASAPQPARELVYARVRERLPGVADEITDRIGEHIDELLDINAMITNHLEERPELLNRLFLEVGDRELKFIVNSGFLIGGFLGVFTVPLFVYIDRWWVLPACGVAVGYMTNWIALKIIFLPKRERRLGPFSLQGLFIKRQSEVAETYASIVADEIVTIGNVAENLLHGSQSDRTRQMIREAIRPEVDRTVSVAAPIIRVTSESQQYERLRETFADAGIDRTIQPLQDPQFNEERSEAIRELMTARIRELSPPDFVELLRPAFVEDEWMLILLGAVLGFVAGWLQLMVVTAV</sequence>
<evidence type="ECO:0008006" key="4">
    <source>
        <dbReference type="Google" id="ProtNLM"/>
    </source>
</evidence>
<keyword evidence="1" id="KW-0472">Membrane</keyword>
<proteinExistence type="predicted"/>
<reference evidence="2 3" key="1">
    <citation type="journal article" date="2005" name="Genome Res.">
        <title>Living with two extremes: conclusions from the genome sequence of Natronomonas pharaonis.</title>
        <authorList>
            <person name="Falb M."/>
            <person name="Pfeiffer F."/>
            <person name="Palm P."/>
            <person name="Rodewald K."/>
            <person name="Hickmann V."/>
            <person name="Tittor J."/>
            <person name="Oesterhelt D."/>
        </authorList>
    </citation>
    <scope>NUCLEOTIDE SEQUENCE [LARGE SCALE GENOMIC DNA]</scope>
    <source>
        <strain evidence="3">ATCC 35678 / DSM 2160 / CIP 103997 / JCM 8858 / NBRC 14720 / NCIMB 2260 / Gabara</strain>
    </source>
</reference>
<feature type="transmembrane region" description="Helical" evidence="1">
    <location>
        <begin position="248"/>
        <end position="270"/>
    </location>
</feature>
<dbReference type="PANTHER" id="PTHR35791">
    <property type="entry name" value="UPF0754 MEMBRANE PROTEIN YHEB"/>
    <property type="match status" value="1"/>
</dbReference>
<dbReference type="OrthoDB" id="228250at2157"/>
<feature type="transmembrane region" description="Helical" evidence="1">
    <location>
        <begin position="27"/>
        <end position="49"/>
    </location>
</feature>
<dbReference type="KEGG" id="nph:NP_0716A"/>
<keyword evidence="1" id="KW-1133">Transmembrane helix</keyword>
<dbReference type="STRING" id="348780.NP_0716A"/>
<feature type="transmembrane region" description="Helical" evidence="1">
    <location>
        <begin position="221"/>
        <end position="242"/>
    </location>
</feature>
<keyword evidence="3" id="KW-1185">Reference proteome</keyword>
<dbReference type="AlphaFoldDB" id="A0A1U7EU35"/>
<protein>
    <recommendedName>
        <fullName evidence="4">DUF445 family protein</fullName>
    </recommendedName>
</protein>
<dbReference type="Proteomes" id="UP000002698">
    <property type="component" value="Chromosome"/>
</dbReference>
<dbReference type="PANTHER" id="PTHR35791:SF1">
    <property type="entry name" value="UPF0754 MEMBRANE PROTEIN YHEB"/>
    <property type="match status" value="1"/>
</dbReference>
<evidence type="ECO:0000313" key="3">
    <source>
        <dbReference type="Proteomes" id="UP000002698"/>
    </source>
</evidence>
<dbReference type="RefSeq" id="WP_011322085.1">
    <property type="nucleotide sequence ID" value="NC_007426.1"/>
</dbReference>
<dbReference type="HOGENOM" id="CLU_028773_0_0_2"/>
<keyword evidence="1" id="KW-0812">Transmembrane</keyword>
<dbReference type="EMBL" id="CR936257">
    <property type="protein sequence ID" value="CAI48449.2"/>
    <property type="molecule type" value="Genomic_DNA"/>
</dbReference>
<name>A0A1U7EU35_NATPD</name>